<name>A0A6J5YI59_9ZZZZ</name>
<dbReference type="InterPro" id="IPR011251">
    <property type="entry name" value="Luciferase-like_dom"/>
</dbReference>
<dbReference type="Pfam" id="PF00296">
    <property type="entry name" value="Bac_luciferase"/>
    <property type="match status" value="1"/>
</dbReference>
<sequence>MDIGRVGVWAYQLDQVPVAKAQEHAVELEEIGYSALWIPEAVGREVFVSSTLLLAATKKLIVAPGIASIYARDPISANSAWQTITSAFPDRFLLGLGVSHQVMVEGMRGHDYSKPFSAMKNYIAGMDNAFFTASPATTTPRRVLAALGPKMLEFAAQATDGAHPYFVPVEHTAFARDVMGPDSWICVEQAVCLETDPEKARSIARGHMSMYLTLPNYTNNLKRFGFTDDDIANGGSDRLVDAIVVWGDEEAIAARVAAQHAAGASHVCIQVLPDNPVDVPVDTWRRLAPALGVS</sequence>
<accession>A0A6J5YI59</accession>
<evidence type="ECO:0000313" key="3">
    <source>
        <dbReference type="EMBL" id="CAB4936277.1"/>
    </source>
</evidence>
<evidence type="ECO:0000313" key="2">
    <source>
        <dbReference type="EMBL" id="CAB4323379.1"/>
    </source>
</evidence>
<dbReference type="AlphaFoldDB" id="A0A6J5YI59"/>
<dbReference type="EMBL" id="CAFBNC010000041">
    <property type="protein sequence ID" value="CAB4936277.1"/>
    <property type="molecule type" value="Genomic_DNA"/>
</dbReference>
<feature type="domain" description="Luciferase-like" evidence="1">
    <location>
        <begin position="14"/>
        <end position="266"/>
    </location>
</feature>
<dbReference type="InterPro" id="IPR036661">
    <property type="entry name" value="Luciferase-like_sf"/>
</dbReference>
<dbReference type="PANTHER" id="PTHR43244">
    <property type="match status" value="1"/>
</dbReference>
<protein>
    <submittedName>
        <fullName evidence="2">Unannotated protein</fullName>
    </submittedName>
</protein>
<dbReference type="Gene3D" id="3.20.20.30">
    <property type="entry name" value="Luciferase-like domain"/>
    <property type="match status" value="1"/>
</dbReference>
<dbReference type="SUPFAM" id="SSF51679">
    <property type="entry name" value="Bacterial luciferase-like"/>
    <property type="match status" value="1"/>
</dbReference>
<dbReference type="NCBIfam" id="TIGR03620">
    <property type="entry name" value="F420_MSMEG_4141"/>
    <property type="match status" value="1"/>
</dbReference>
<dbReference type="InterPro" id="IPR050564">
    <property type="entry name" value="F420-G6PD/mer"/>
</dbReference>
<dbReference type="EMBL" id="CAEMXZ010000041">
    <property type="protein sequence ID" value="CAB4323379.1"/>
    <property type="molecule type" value="Genomic_DNA"/>
</dbReference>
<dbReference type="GO" id="GO:0016705">
    <property type="term" value="F:oxidoreductase activity, acting on paired donors, with incorporation or reduction of molecular oxygen"/>
    <property type="evidence" value="ECO:0007669"/>
    <property type="project" value="InterPro"/>
</dbReference>
<organism evidence="2">
    <name type="scientific">freshwater metagenome</name>
    <dbReference type="NCBI Taxonomy" id="449393"/>
    <lineage>
        <taxon>unclassified sequences</taxon>
        <taxon>metagenomes</taxon>
        <taxon>ecological metagenomes</taxon>
    </lineage>
</organism>
<gene>
    <name evidence="2" type="ORF">UFOPK1392_01134</name>
    <name evidence="3" type="ORF">UFOPK3733_00989</name>
</gene>
<dbReference type="InterPro" id="IPR019922">
    <property type="entry name" value="Lucif-like_OxRdatse_MSMEG_4141"/>
</dbReference>
<reference evidence="2" key="1">
    <citation type="submission" date="2020-05" db="EMBL/GenBank/DDBJ databases">
        <authorList>
            <person name="Chiriac C."/>
            <person name="Salcher M."/>
            <person name="Ghai R."/>
            <person name="Kavagutti S V."/>
        </authorList>
    </citation>
    <scope>NUCLEOTIDE SEQUENCE</scope>
</reference>
<evidence type="ECO:0000259" key="1">
    <source>
        <dbReference type="Pfam" id="PF00296"/>
    </source>
</evidence>
<proteinExistence type="predicted"/>
<dbReference type="PANTHER" id="PTHR43244:SF2">
    <property type="entry name" value="CONSERVED HYPOTHETICAL ALANINE AND PROLINE-RICH PROTEIN"/>
    <property type="match status" value="1"/>
</dbReference>